<dbReference type="PANTHER" id="PTHR43343:SF3">
    <property type="entry name" value="PROTEASE DO-LIKE 8, CHLOROPLASTIC"/>
    <property type="match status" value="1"/>
</dbReference>
<dbReference type="GO" id="GO:0004252">
    <property type="term" value="F:serine-type endopeptidase activity"/>
    <property type="evidence" value="ECO:0007669"/>
    <property type="project" value="InterPro"/>
</dbReference>
<keyword evidence="4" id="KW-0720">Serine protease</keyword>
<dbReference type="FunFam" id="2.40.10.10:FF:000001">
    <property type="entry name" value="Periplasmic serine protease DegS"/>
    <property type="match status" value="1"/>
</dbReference>
<dbReference type="InterPro" id="IPR001940">
    <property type="entry name" value="Peptidase_S1C"/>
</dbReference>
<evidence type="ECO:0000256" key="1">
    <source>
        <dbReference type="ARBA" id="ARBA00010541"/>
    </source>
</evidence>
<dbReference type="AlphaFoldDB" id="A0A1Y5FB43"/>
<evidence type="ECO:0000313" key="6">
    <source>
        <dbReference type="EMBL" id="OUR98899.1"/>
    </source>
</evidence>
<feature type="domain" description="PDZ" evidence="5">
    <location>
        <begin position="253"/>
        <end position="350"/>
    </location>
</feature>
<dbReference type="InterPro" id="IPR036034">
    <property type="entry name" value="PDZ_sf"/>
</dbReference>
<sequence length="356" mass="38378">MEYELIKPKTIILILLLSISSLTLANSRNLLEDEKNTVSIFENTVKSVVNVTNIRKVRGGLFDYDATEVPVGAGTGFVWDKNGHIITNFHVIEGGDSFLVGFHGDKKQYKARLVGKVSNKDVAVLKLLDMPKSLHPIKVGKSKTLKVGQKAMALGNPFGLDHTITSGIISALGRKIMGVGNVKIYGMIQTDASINPGNSGGPLLNSSGQLIGMNTVIFSKSGSSAGIGFAVPVDTITRVVPDLIKNGKVTRPGLGIGPASEYQKEKLGINRGIVVFYVDPKGGAGKAGLQGFTRDQYGRHYLGDIILSIDKKEVNSIDEIYHVLDQYKVGDVVNADILRKGKRSNIKIKLIPIKDN</sequence>
<dbReference type="SUPFAM" id="SSF50494">
    <property type="entry name" value="Trypsin-like serine proteases"/>
    <property type="match status" value="1"/>
</dbReference>
<dbReference type="Proteomes" id="UP000196531">
    <property type="component" value="Unassembled WGS sequence"/>
</dbReference>
<dbReference type="PRINTS" id="PR00834">
    <property type="entry name" value="PROTEASES2C"/>
</dbReference>
<evidence type="ECO:0000256" key="4">
    <source>
        <dbReference type="ARBA" id="ARBA00022825"/>
    </source>
</evidence>
<dbReference type="InterPro" id="IPR043504">
    <property type="entry name" value="Peptidase_S1_PA_chymotrypsin"/>
</dbReference>
<keyword evidence="2" id="KW-0645">Protease</keyword>
<dbReference type="InterPro" id="IPR001478">
    <property type="entry name" value="PDZ"/>
</dbReference>
<reference evidence="7" key="1">
    <citation type="journal article" date="2017" name="Proc. Natl. Acad. Sci. U.S.A.">
        <title>Simulation of Deepwater Horizon oil plume reveals substrate specialization within a complex community of hydrocarbon-degraders.</title>
        <authorList>
            <person name="Hu P."/>
            <person name="Dubinsky E.A."/>
            <person name="Probst A.J."/>
            <person name="Wang J."/>
            <person name="Sieber C.M.K."/>
            <person name="Tom L.M."/>
            <person name="Gardinali P."/>
            <person name="Banfield J.F."/>
            <person name="Atlas R.M."/>
            <person name="Andersen G.L."/>
        </authorList>
    </citation>
    <scope>NUCLEOTIDE SEQUENCE [LARGE SCALE GENOMIC DNA]</scope>
</reference>
<gene>
    <name evidence="6" type="ORF">A9Q84_05660</name>
</gene>
<evidence type="ECO:0000256" key="3">
    <source>
        <dbReference type="ARBA" id="ARBA00022801"/>
    </source>
</evidence>
<dbReference type="Gene3D" id="2.30.42.10">
    <property type="match status" value="1"/>
</dbReference>
<dbReference type="InterPro" id="IPR051201">
    <property type="entry name" value="Chloro_Bact_Ser_Proteases"/>
</dbReference>
<dbReference type="Pfam" id="PF13180">
    <property type="entry name" value="PDZ_2"/>
    <property type="match status" value="1"/>
</dbReference>
<proteinExistence type="inferred from homology"/>
<protein>
    <recommendedName>
        <fullName evidence="5">PDZ domain-containing protein</fullName>
    </recommendedName>
</protein>
<dbReference type="GO" id="GO:0006508">
    <property type="term" value="P:proteolysis"/>
    <property type="evidence" value="ECO:0007669"/>
    <property type="project" value="UniProtKB-KW"/>
</dbReference>
<dbReference type="Gene3D" id="2.40.10.10">
    <property type="entry name" value="Trypsin-like serine proteases"/>
    <property type="match status" value="2"/>
</dbReference>
<comment type="caution">
    <text evidence="6">The sequence shown here is derived from an EMBL/GenBank/DDBJ whole genome shotgun (WGS) entry which is preliminary data.</text>
</comment>
<evidence type="ECO:0000259" key="5">
    <source>
        <dbReference type="Pfam" id="PF13180"/>
    </source>
</evidence>
<dbReference type="PANTHER" id="PTHR43343">
    <property type="entry name" value="PEPTIDASE S12"/>
    <property type="match status" value="1"/>
</dbReference>
<dbReference type="Pfam" id="PF13365">
    <property type="entry name" value="Trypsin_2"/>
    <property type="match status" value="1"/>
</dbReference>
<dbReference type="EMBL" id="MAAO01000004">
    <property type="protein sequence ID" value="OUR98899.1"/>
    <property type="molecule type" value="Genomic_DNA"/>
</dbReference>
<evidence type="ECO:0000256" key="2">
    <source>
        <dbReference type="ARBA" id="ARBA00022670"/>
    </source>
</evidence>
<dbReference type="InterPro" id="IPR009003">
    <property type="entry name" value="Peptidase_S1_PA"/>
</dbReference>
<evidence type="ECO:0000313" key="7">
    <source>
        <dbReference type="Proteomes" id="UP000196531"/>
    </source>
</evidence>
<comment type="similarity">
    <text evidence="1">Belongs to the peptidase S1C family.</text>
</comment>
<keyword evidence="3" id="KW-0378">Hydrolase</keyword>
<dbReference type="SUPFAM" id="SSF50156">
    <property type="entry name" value="PDZ domain-like"/>
    <property type="match status" value="1"/>
</dbReference>
<organism evidence="6 7">
    <name type="scientific">Halobacteriovorax marinus</name>
    <dbReference type="NCBI Taxonomy" id="97084"/>
    <lineage>
        <taxon>Bacteria</taxon>
        <taxon>Pseudomonadati</taxon>
        <taxon>Bdellovibrionota</taxon>
        <taxon>Bacteriovoracia</taxon>
        <taxon>Bacteriovoracales</taxon>
        <taxon>Halobacteriovoraceae</taxon>
        <taxon>Halobacteriovorax</taxon>
    </lineage>
</organism>
<name>A0A1Y5FB43_9BACT</name>
<accession>A0A1Y5FB43</accession>